<sequence>MVWNSLPRKTIHGLPYELGPQIGTSGPYAIPDWIDWNGARYWFRGVTSAAVDRVIIEGKTLIMPPNLSFSCDMQPA</sequence>
<gene>
    <name evidence="1" type="ORF">G3574_20365</name>
</gene>
<comment type="caution">
    <text evidence="1">The sequence shown here is derived from an EMBL/GenBank/DDBJ whole genome shotgun (WGS) entry which is preliminary data.</text>
</comment>
<evidence type="ECO:0000313" key="1">
    <source>
        <dbReference type="EMBL" id="NEX63439.1"/>
    </source>
</evidence>
<dbReference type="Proteomes" id="UP000482155">
    <property type="component" value="Unassembled WGS sequence"/>
</dbReference>
<organism evidence="1 2">
    <name type="scientific">Noviherbaspirillum galbum</name>
    <dbReference type="NCBI Taxonomy" id="2709383"/>
    <lineage>
        <taxon>Bacteria</taxon>
        <taxon>Pseudomonadati</taxon>
        <taxon>Pseudomonadota</taxon>
        <taxon>Betaproteobacteria</taxon>
        <taxon>Burkholderiales</taxon>
        <taxon>Oxalobacteraceae</taxon>
        <taxon>Noviherbaspirillum</taxon>
    </lineage>
</organism>
<dbReference type="RefSeq" id="WP_163967307.1">
    <property type="nucleotide sequence ID" value="NZ_JAAIVB010000069.1"/>
</dbReference>
<accession>A0A6B3SYY4</accession>
<dbReference type="AlphaFoldDB" id="A0A6B3SYY4"/>
<dbReference type="EMBL" id="JAAIVB010000069">
    <property type="protein sequence ID" value="NEX63439.1"/>
    <property type="molecule type" value="Genomic_DNA"/>
</dbReference>
<proteinExistence type="predicted"/>
<evidence type="ECO:0000313" key="2">
    <source>
        <dbReference type="Proteomes" id="UP000482155"/>
    </source>
</evidence>
<keyword evidence="2" id="KW-1185">Reference proteome</keyword>
<reference evidence="1 2" key="1">
    <citation type="submission" date="2020-02" db="EMBL/GenBank/DDBJ databases">
        <authorList>
            <person name="Kim M.K."/>
        </authorList>
    </citation>
    <scope>NUCLEOTIDE SEQUENCE [LARGE SCALE GENOMIC DNA]</scope>
    <source>
        <strain evidence="1 2">17J57-3</strain>
    </source>
</reference>
<protein>
    <submittedName>
        <fullName evidence="1">Uncharacterized protein</fullName>
    </submittedName>
</protein>
<name>A0A6B3SYY4_9BURK</name>